<dbReference type="SUPFAM" id="SSF56954">
    <property type="entry name" value="Outer membrane efflux proteins (OEP)"/>
    <property type="match status" value="1"/>
</dbReference>
<sequence>MPHAPVARPILWSLVAALLTGHAPTQAAPDPAPATEGLDAGVPARWQEASPPARQPADDATLVHWWQQFQDPQLSALIQAALDRNPDLRSARATLAQAEASRAVIAAGGQPQLSTPASASRNRVDSSNSKLYKVGVSASWELDWNHAIDTSVRAADATLRSAAQDLATARMVITSDVAVAYFQWRGAQWRQRVARANLASLEETQQLVAWKTQAGLLSQLDQDQARQSAEQTRASLVALGTEVAQDEHQLALLTGRTPAELTGQLGEPPHWPGTDELIARLQVGVPADLLRRRPDLRSAEAKVQAQWYSMVKTRQDGDATFALTGSLGLQATALKALTSGGAALVTALGLNIDWPIWEGGKRQALIAEQKAAWDISRASYESALLGAVQDVEDALVATRDSVDRCQALQAATDAAQRVVDTQRQRHEAGLIDTATLLDSQRTLLSLQTSLATARTDQAQALVRLYKSLGGGWSQDDIAVATPAPPPSDNPLSALFRNEP</sequence>
<comment type="similarity">
    <text evidence="1 2">Belongs to the outer membrane factor (OMF) (TC 1.B.17) family.</text>
</comment>
<keyword evidence="2" id="KW-0812">Transmembrane</keyword>
<protein>
    <submittedName>
        <fullName evidence="4">Efflux transporter outer membrane subunit</fullName>
    </submittedName>
</protein>
<accession>A0A643FHC6</accession>
<dbReference type="EMBL" id="VZPB01000003">
    <property type="protein sequence ID" value="KAB0584967.1"/>
    <property type="molecule type" value="Genomic_DNA"/>
</dbReference>
<evidence type="ECO:0000256" key="3">
    <source>
        <dbReference type="SAM" id="MobiDB-lite"/>
    </source>
</evidence>
<name>A0A643FHC6_IDEDE</name>
<feature type="region of interest" description="Disordered" evidence="3">
    <location>
        <begin position="476"/>
        <end position="499"/>
    </location>
</feature>
<dbReference type="AlphaFoldDB" id="A0A643FHC6"/>
<feature type="signal peptide" evidence="2">
    <location>
        <begin position="1"/>
        <end position="27"/>
    </location>
</feature>
<gene>
    <name evidence="4" type="ORF">F7Q92_02080</name>
</gene>
<evidence type="ECO:0000256" key="2">
    <source>
        <dbReference type="RuleBase" id="RU362097"/>
    </source>
</evidence>
<comment type="subcellular location">
    <subcellularLocation>
        <location evidence="2">Cell membrane</location>
        <topology evidence="2">Lipid-anchor</topology>
    </subcellularLocation>
</comment>
<dbReference type="RefSeq" id="WP_151122284.1">
    <property type="nucleotide sequence ID" value="NZ_CP088081.1"/>
</dbReference>
<dbReference type="InterPro" id="IPR010131">
    <property type="entry name" value="MdtP/NodT-like"/>
</dbReference>
<organism evidence="4 5">
    <name type="scientific">Ideonella dechloratans</name>
    <dbReference type="NCBI Taxonomy" id="36863"/>
    <lineage>
        <taxon>Bacteria</taxon>
        <taxon>Pseudomonadati</taxon>
        <taxon>Pseudomonadota</taxon>
        <taxon>Betaproteobacteria</taxon>
        <taxon>Burkholderiales</taxon>
        <taxon>Sphaerotilaceae</taxon>
        <taxon>Ideonella</taxon>
    </lineage>
</organism>
<dbReference type="Proteomes" id="UP000430120">
    <property type="component" value="Unassembled WGS sequence"/>
</dbReference>
<dbReference type="Gene3D" id="1.20.1600.10">
    <property type="entry name" value="Outer membrane efflux proteins (OEP)"/>
    <property type="match status" value="1"/>
</dbReference>
<dbReference type="OrthoDB" id="9770517at2"/>
<keyword evidence="5" id="KW-1185">Reference proteome</keyword>
<keyword evidence="2" id="KW-0449">Lipoprotein</keyword>
<proteinExistence type="inferred from homology"/>
<dbReference type="Pfam" id="PF02321">
    <property type="entry name" value="OEP"/>
    <property type="match status" value="2"/>
</dbReference>
<dbReference type="InterPro" id="IPR003423">
    <property type="entry name" value="OMP_efflux"/>
</dbReference>
<dbReference type="GO" id="GO:0005886">
    <property type="term" value="C:plasma membrane"/>
    <property type="evidence" value="ECO:0007669"/>
    <property type="project" value="UniProtKB-SubCell"/>
</dbReference>
<comment type="caution">
    <text evidence="4">The sequence shown here is derived from an EMBL/GenBank/DDBJ whole genome shotgun (WGS) entry which is preliminary data.</text>
</comment>
<dbReference type="PANTHER" id="PTHR30203">
    <property type="entry name" value="OUTER MEMBRANE CATION EFFLUX PROTEIN"/>
    <property type="match status" value="1"/>
</dbReference>
<evidence type="ECO:0000313" key="5">
    <source>
        <dbReference type="Proteomes" id="UP000430120"/>
    </source>
</evidence>
<keyword evidence="2" id="KW-0472">Membrane</keyword>
<evidence type="ECO:0000256" key="1">
    <source>
        <dbReference type="ARBA" id="ARBA00007613"/>
    </source>
</evidence>
<dbReference type="GO" id="GO:0015562">
    <property type="term" value="F:efflux transmembrane transporter activity"/>
    <property type="evidence" value="ECO:0007669"/>
    <property type="project" value="InterPro"/>
</dbReference>
<keyword evidence="2" id="KW-0732">Signal</keyword>
<dbReference type="NCBIfam" id="TIGR01845">
    <property type="entry name" value="outer_NodT"/>
    <property type="match status" value="1"/>
</dbReference>
<feature type="chain" id="PRO_5025097222" evidence="2">
    <location>
        <begin position="28"/>
        <end position="499"/>
    </location>
</feature>
<dbReference type="Gene3D" id="2.20.200.10">
    <property type="entry name" value="Outer membrane efflux proteins (OEP)"/>
    <property type="match status" value="1"/>
</dbReference>
<reference evidence="4 5" key="1">
    <citation type="submission" date="2019-09" db="EMBL/GenBank/DDBJ databases">
        <title>Draft genome sequences of 48 bacterial type strains from the CCUG.</title>
        <authorList>
            <person name="Tunovic T."/>
            <person name="Pineiro-Iglesias B."/>
            <person name="Unosson C."/>
            <person name="Inganas E."/>
            <person name="Ohlen M."/>
            <person name="Cardew S."/>
            <person name="Jensie-Markopoulos S."/>
            <person name="Salva-Serra F."/>
            <person name="Jaen-Luchoro D."/>
            <person name="Karlsson R."/>
            <person name="Svensson-Stadler L."/>
            <person name="Chun J."/>
            <person name="Moore E."/>
        </authorList>
    </citation>
    <scope>NUCLEOTIDE SEQUENCE [LARGE SCALE GENOMIC DNA]</scope>
    <source>
        <strain evidence="4 5">CCUG 30977</strain>
    </source>
</reference>
<keyword evidence="2" id="KW-0564">Palmitate</keyword>
<evidence type="ECO:0000313" key="4">
    <source>
        <dbReference type="EMBL" id="KAB0584967.1"/>
    </source>
</evidence>
<keyword evidence="2" id="KW-1134">Transmembrane beta strand</keyword>